<sequence>MPEKRRKKWLANLRLRSGVIESKMPVCAVITSSRYKEREKEDSEHDGEDIGVREGEQEPVHPEGGSGHWPTERALRSHGCREQAPEKPLPAESDVVYSSVRPGAGQSAGPRKSGASR</sequence>
<comment type="caution">
    <text evidence="2">The sequence shown here is derived from an EMBL/GenBank/DDBJ whole genome shotgun (WGS) entry which is preliminary data.</text>
</comment>
<gene>
    <name evidence="2" type="ORF">UPYG_G00243400</name>
</gene>
<evidence type="ECO:0000313" key="2">
    <source>
        <dbReference type="EMBL" id="KAL0970534.1"/>
    </source>
</evidence>
<organism evidence="2 3">
    <name type="scientific">Umbra pygmaea</name>
    <name type="common">Eastern mudminnow</name>
    <dbReference type="NCBI Taxonomy" id="75934"/>
    <lineage>
        <taxon>Eukaryota</taxon>
        <taxon>Metazoa</taxon>
        <taxon>Chordata</taxon>
        <taxon>Craniata</taxon>
        <taxon>Vertebrata</taxon>
        <taxon>Euteleostomi</taxon>
        <taxon>Actinopterygii</taxon>
        <taxon>Neopterygii</taxon>
        <taxon>Teleostei</taxon>
        <taxon>Protacanthopterygii</taxon>
        <taxon>Esociformes</taxon>
        <taxon>Umbridae</taxon>
        <taxon>Umbra</taxon>
    </lineage>
</organism>
<keyword evidence="3" id="KW-1185">Reference proteome</keyword>
<evidence type="ECO:0000256" key="1">
    <source>
        <dbReference type="SAM" id="MobiDB-lite"/>
    </source>
</evidence>
<feature type="region of interest" description="Disordered" evidence="1">
    <location>
        <begin position="29"/>
        <end position="117"/>
    </location>
</feature>
<dbReference type="AlphaFoldDB" id="A0ABD0WFT7"/>
<proteinExistence type="predicted"/>
<accession>A0ABD0WFT7</accession>
<evidence type="ECO:0000313" key="3">
    <source>
        <dbReference type="Proteomes" id="UP001557470"/>
    </source>
</evidence>
<name>A0ABD0WFT7_UMBPY</name>
<dbReference type="EMBL" id="JAGEUA010000007">
    <property type="protein sequence ID" value="KAL0970534.1"/>
    <property type="molecule type" value="Genomic_DNA"/>
</dbReference>
<protein>
    <submittedName>
        <fullName evidence="2">Uncharacterized protein</fullName>
    </submittedName>
</protein>
<feature type="compositionally biased region" description="Basic and acidic residues" evidence="1">
    <location>
        <begin position="34"/>
        <end position="61"/>
    </location>
</feature>
<reference evidence="2 3" key="1">
    <citation type="submission" date="2024-06" db="EMBL/GenBank/DDBJ databases">
        <authorList>
            <person name="Pan Q."/>
            <person name="Wen M."/>
            <person name="Jouanno E."/>
            <person name="Zahm M."/>
            <person name="Klopp C."/>
            <person name="Cabau C."/>
            <person name="Louis A."/>
            <person name="Berthelot C."/>
            <person name="Parey E."/>
            <person name="Roest Crollius H."/>
            <person name="Montfort J."/>
            <person name="Robinson-Rechavi M."/>
            <person name="Bouchez O."/>
            <person name="Lampietro C."/>
            <person name="Lopez Roques C."/>
            <person name="Donnadieu C."/>
            <person name="Postlethwait J."/>
            <person name="Bobe J."/>
            <person name="Verreycken H."/>
            <person name="Guiguen Y."/>
        </authorList>
    </citation>
    <scope>NUCLEOTIDE SEQUENCE [LARGE SCALE GENOMIC DNA]</scope>
    <source>
        <strain evidence="2">Up_M1</strain>
        <tissue evidence="2">Testis</tissue>
    </source>
</reference>
<dbReference type="Proteomes" id="UP001557470">
    <property type="component" value="Unassembled WGS sequence"/>
</dbReference>
<feature type="compositionally biased region" description="Basic and acidic residues" evidence="1">
    <location>
        <begin position="70"/>
        <end position="85"/>
    </location>
</feature>